<keyword evidence="1" id="KW-0472">Membrane</keyword>
<accession>A0A650DR56</accession>
<sequence length="107" mass="12527">MISGKRNFHPRFKSWSILSLGKVHLVVIAMNKNKYVLANVIKILIIVPKTLPALFISKKKGRTMYGRERFQPPKKEPLQIMKKLVNSDTKQHKINQILYLNIRFDNL</sequence>
<geneLocation type="chloroplast" evidence="2"/>
<dbReference type="AlphaFoldDB" id="A0A650DR56"/>
<proteinExistence type="predicted"/>
<gene>
    <name evidence="2" type="primary">ndhE</name>
</gene>
<evidence type="ECO:0000313" key="2">
    <source>
        <dbReference type="EMBL" id="QGT35053.1"/>
    </source>
</evidence>
<organism evidence="2">
    <name type="scientific">Torilis scabra</name>
    <dbReference type="NCBI Taxonomy" id="79188"/>
    <lineage>
        <taxon>Eukaryota</taxon>
        <taxon>Viridiplantae</taxon>
        <taxon>Streptophyta</taxon>
        <taxon>Embryophyta</taxon>
        <taxon>Tracheophyta</taxon>
        <taxon>Spermatophyta</taxon>
        <taxon>Magnoliopsida</taxon>
        <taxon>eudicotyledons</taxon>
        <taxon>Gunneridae</taxon>
        <taxon>Pentapetalae</taxon>
        <taxon>asterids</taxon>
        <taxon>campanulids</taxon>
        <taxon>Apiales</taxon>
        <taxon>Apiaceae</taxon>
        <taxon>Apioideae</taxon>
        <taxon>Scandiceae</taxon>
        <taxon>Torilidinae</taxon>
        <taxon>Torilis</taxon>
    </lineage>
</organism>
<keyword evidence="1" id="KW-0812">Transmembrane</keyword>
<reference evidence="2" key="2">
    <citation type="submission" date="2019-06" db="EMBL/GenBank/DDBJ databases">
        <authorList>
            <person name="Wang Q."/>
            <person name="Yao X."/>
        </authorList>
    </citation>
    <scope>NUCLEOTIDE SEQUENCE</scope>
</reference>
<protein>
    <submittedName>
        <fullName evidence="2">NADH dehydrogenase subunit 4L</fullName>
    </submittedName>
</protein>
<dbReference type="EMBL" id="MN105615">
    <property type="protein sequence ID" value="QGT35053.1"/>
    <property type="molecule type" value="Genomic_DNA"/>
</dbReference>
<keyword evidence="1" id="KW-1133">Transmembrane helix</keyword>
<name>A0A650DR56_9APIA</name>
<feature type="transmembrane region" description="Helical" evidence="1">
    <location>
        <begin position="36"/>
        <end position="57"/>
    </location>
</feature>
<keyword evidence="2" id="KW-0150">Chloroplast</keyword>
<keyword evidence="2" id="KW-0934">Plastid</keyword>
<evidence type="ECO:0000256" key="1">
    <source>
        <dbReference type="SAM" id="Phobius"/>
    </source>
</evidence>
<reference evidence="2" key="1">
    <citation type="journal article" date="2019" name="Mitochondrial DNA Part B Resour">
        <title>The complete chloroplast genome of Torilis scabra (Apiaceae).</title>
        <authorList>
            <person name="Yao X.-Y."/>
            <person name="Chen Z.-X."/>
            <person name="Wang Q.-Z."/>
        </authorList>
    </citation>
    <scope>NUCLEOTIDE SEQUENCE</scope>
</reference>